<dbReference type="PANTHER" id="PTHR31157">
    <property type="entry name" value="SCP DOMAIN-CONTAINING PROTEIN"/>
    <property type="match status" value="1"/>
</dbReference>
<evidence type="ECO:0000259" key="2">
    <source>
        <dbReference type="Pfam" id="PF00188"/>
    </source>
</evidence>
<dbReference type="SUPFAM" id="SSF55797">
    <property type="entry name" value="PR-1-like"/>
    <property type="match status" value="1"/>
</dbReference>
<feature type="signal peptide" evidence="1">
    <location>
        <begin position="1"/>
        <end position="34"/>
    </location>
</feature>
<name>A0ABM9ZB51_9HYPH</name>
<dbReference type="PROSITE" id="PS51318">
    <property type="entry name" value="TAT"/>
    <property type="match status" value="1"/>
</dbReference>
<evidence type="ECO:0000256" key="1">
    <source>
        <dbReference type="SAM" id="SignalP"/>
    </source>
</evidence>
<feature type="chain" id="PRO_5046257860" description="SCP domain-containing protein" evidence="1">
    <location>
        <begin position="35"/>
        <end position="166"/>
    </location>
</feature>
<gene>
    <name evidence="3" type="ORF">BAIG_01393</name>
</gene>
<evidence type="ECO:0000313" key="3">
    <source>
        <dbReference type="EMBL" id="EEX97005.1"/>
    </source>
</evidence>
<dbReference type="Proteomes" id="UP000003990">
    <property type="component" value="Unassembled WGS sequence"/>
</dbReference>
<protein>
    <recommendedName>
        <fullName evidence="2">SCP domain-containing protein</fullName>
    </recommendedName>
</protein>
<dbReference type="PANTHER" id="PTHR31157:SF1">
    <property type="entry name" value="SCP DOMAIN-CONTAINING PROTEIN"/>
    <property type="match status" value="1"/>
</dbReference>
<dbReference type="InterPro" id="IPR035940">
    <property type="entry name" value="CAP_sf"/>
</dbReference>
<accession>A0ABM9ZB51</accession>
<organism evidence="3 4">
    <name type="scientific">Brucella ceti M644/93/1</name>
    <dbReference type="NCBI Taxonomy" id="520459"/>
    <lineage>
        <taxon>Bacteria</taxon>
        <taxon>Pseudomonadati</taxon>
        <taxon>Pseudomonadota</taxon>
        <taxon>Alphaproteobacteria</taxon>
        <taxon>Hyphomicrobiales</taxon>
        <taxon>Brucellaceae</taxon>
        <taxon>Brucella/Ochrobactrum group</taxon>
        <taxon>Brucella</taxon>
    </lineage>
</organism>
<dbReference type="CDD" id="cd05379">
    <property type="entry name" value="CAP_bacterial"/>
    <property type="match status" value="1"/>
</dbReference>
<evidence type="ECO:0000313" key="4">
    <source>
        <dbReference type="Proteomes" id="UP000003990"/>
    </source>
</evidence>
<feature type="domain" description="SCP" evidence="2">
    <location>
        <begin position="44"/>
        <end position="139"/>
    </location>
</feature>
<proteinExistence type="predicted"/>
<dbReference type="Gene3D" id="3.40.33.10">
    <property type="entry name" value="CAP"/>
    <property type="match status" value="1"/>
</dbReference>
<sequence length="166" mass="17971">MQQKHGIRLSRRGFLMLAGGAMALSALPVDWAQAAGNNDPTAIFNAIRKANGLPLMATDSRLEQAALYQARRMASYGKIGHSVGWGNGFVSRLKQAGIRGPAAENVAVGQPDTQAVFDAWMKSPGHRKNMLDPTFAHYGPCLGDARKQSTPHLLGDDARPVRFRFS</sequence>
<keyword evidence="1" id="KW-0732">Signal</keyword>
<dbReference type="InterPro" id="IPR006311">
    <property type="entry name" value="TAT_signal"/>
</dbReference>
<dbReference type="InterPro" id="IPR014044">
    <property type="entry name" value="CAP_dom"/>
</dbReference>
<reference evidence="3 4" key="1">
    <citation type="submission" date="2008-12" db="EMBL/GenBank/DDBJ databases">
        <title>The Genome Sequence of Brucella ceti M644/93/1.</title>
        <authorList>
            <consortium name="The Broad Institute Genome Sequencing Platform"/>
            <person name="Ward D."/>
            <person name="Young S.K."/>
            <person name="Kodira C.D."/>
            <person name="Zeng Q."/>
            <person name="Koehrsen M."/>
            <person name="Alvarado L."/>
            <person name="Berlin A."/>
            <person name="Borenstein D."/>
            <person name="Chen Z."/>
            <person name="Engels R."/>
            <person name="Freedman E."/>
            <person name="Gellesch M."/>
            <person name="Goldberg J."/>
            <person name="Griggs A."/>
            <person name="Gujja S."/>
            <person name="Heiman D."/>
            <person name="Hepburn T."/>
            <person name="Howarth C."/>
            <person name="Jen D."/>
            <person name="Larson L."/>
            <person name="Lewis B."/>
            <person name="Mehta T."/>
            <person name="Park D."/>
            <person name="Pearson M."/>
            <person name="Roberts A."/>
            <person name="Saif S."/>
            <person name="Shea T."/>
            <person name="Shenoy N."/>
            <person name="Sisk P."/>
            <person name="Stolte C."/>
            <person name="Sykes S."/>
            <person name="Walk T."/>
            <person name="White J."/>
            <person name="Yandava C."/>
            <person name="Whatmore A.M."/>
            <person name="Perrett L.L."/>
            <person name="O'Callaghan D."/>
            <person name="Nusbaum C."/>
            <person name="Galagan J."/>
            <person name="Birren B."/>
        </authorList>
    </citation>
    <scope>NUCLEOTIDE SEQUENCE [LARGE SCALE GENOMIC DNA]</scope>
    <source>
        <strain evidence="3 4">M644/93/1</strain>
    </source>
</reference>
<keyword evidence="4" id="KW-1185">Reference proteome</keyword>
<dbReference type="EMBL" id="DS999670">
    <property type="protein sequence ID" value="EEX97005.1"/>
    <property type="molecule type" value="Genomic_DNA"/>
</dbReference>
<dbReference type="Pfam" id="PF00188">
    <property type="entry name" value="CAP"/>
    <property type="match status" value="1"/>
</dbReference>